<sequence>MDYEVTIADVVARPTAVIAARTTWSEFPAVWGQLLGEVWDCLRAGGISQGCRNIMLYRDNVPNVEVGVLLDQPCPLTGRVVTSALPAGSAATTVHCGPFGEVRSAHDAVLQWCTQHGHRPTGTRWEIYGPHNDDPAQQWTEVYWLLS</sequence>
<dbReference type="Gene3D" id="3.20.80.10">
    <property type="entry name" value="Regulatory factor, effector binding domain"/>
    <property type="match status" value="1"/>
</dbReference>
<protein>
    <submittedName>
        <fullName evidence="2">GyrI-like domain-containing protein</fullName>
    </submittedName>
</protein>
<accession>A0ABW5FLW2</accession>
<name>A0ABW5FLW2_9PSEU</name>
<dbReference type="Pfam" id="PF06445">
    <property type="entry name" value="GyrI-like"/>
    <property type="match status" value="1"/>
</dbReference>
<comment type="caution">
    <text evidence="2">The sequence shown here is derived from an EMBL/GenBank/DDBJ whole genome shotgun (WGS) entry which is preliminary data.</text>
</comment>
<evidence type="ECO:0000259" key="1">
    <source>
        <dbReference type="SMART" id="SM00871"/>
    </source>
</evidence>
<dbReference type="InterPro" id="IPR029442">
    <property type="entry name" value="GyrI-like"/>
</dbReference>
<proteinExistence type="predicted"/>
<evidence type="ECO:0000313" key="2">
    <source>
        <dbReference type="EMBL" id="MFD2414742.1"/>
    </source>
</evidence>
<evidence type="ECO:0000313" key="3">
    <source>
        <dbReference type="Proteomes" id="UP001597417"/>
    </source>
</evidence>
<dbReference type="SUPFAM" id="SSF55136">
    <property type="entry name" value="Probable bacterial effector-binding domain"/>
    <property type="match status" value="1"/>
</dbReference>
<dbReference type="Proteomes" id="UP001597417">
    <property type="component" value="Unassembled WGS sequence"/>
</dbReference>
<dbReference type="InterPro" id="IPR010499">
    <property type="entry name" value="AraC_E-bd"/>
</dbReference>
<organism evidence="2 3">
    <name type="scientific">Amycolatopsis pigmentata</name>
    <dbReference type="NCBI Taxonomy" id="450801"/>
    <lineage>
        <taxon>Bacteria</taxon>
        <taxon>Bacillati</taxon>
        <taxon>Actinomycetota</taxon>
        <taxon>Actinomycetes</taxon>
        <taxon>Pseudonocardiales</taxon>
        <taxon>Pseudonocardiaceae</taxon>
        <taxon>Amycolatopsis</taxon>
    </lineage>
</organism>
<reference evidence="3" key="1">
    <citation type="journal article" date="2019" name="Int. J. Syst. Evol. Microbiol.">
        <title>The Global Catalogue of Microorganisms (GCM) 10K type strain sequencing project: providing services to taxonomists for standard genome sequencing and annotation.</title>
        <authorList>
            <consortium name="The Broad Institute Genomics Platform"/>
            <consortium name="The Broad Institute Genome Sequencing Center for Infectious Disease"/>
            <person name="Wu L."/>
            <person name="Ma J."/>
        </authorList>
    </citation>
    <scope>NUCLEOTIDE SEQUENCE [LARGE SCALE GENOMIC DNA]</scope>
    <source>
        <strain evidence="3">CGMCC 4.7645</strain>
    </source>
</reference>
<keyword evidence="3" id="KW-1185">Reference proteome</keyword>
<feature type="domain" description="AraC effector-binding" evidence="1">
    <location>
        <begin position="3"/>
        <end position="147"/>
    </location>
</feature>
<dbReference type="RefSeq" id="WP_378259901.1">
    <property type="nucleotide sequence ID" value="NZ_JBHUKR010000001.1"/>
</dbReference>
<dbReference type="SMART" id="SM00871">
    <property type="entry name" value="AraC_E_bind"/>
    <property type="match status" value="1"/>
</dbReference>
<gene>
    <name evidence="2" type="ORF">ACFSXZ_00155</name>
</gene>
<dbReference type="InterPro" id="IPR011256">
    <property type="entry name" value="Reg_factor_effector_dom_sf"/>
</dbReference>
<dbReference type="EMBL" id="JBHUKR010000001">
    <property type="protein sequence ID" value="MFD2414742.1"/>
    <property type="molecule type" value="Genomic_DNA"/>
</dbReference>